<name>A0A0K8R3C2_IXORI</name>
<dbReference type="AlphaFoldDB" id="A0A0K8R3C2"/>
<evidence type="ECO:0000313" key="1">
    <source>
        <dbReference type="EMBL" id="JAA65363.1"/>
    </source>
</evidence>
<dbReference type="EMBL" id="GADI01008445">
    <property type="protein sequence ID" value="JAA65363.1"/>
    <property type="molecule type" value="mRNA"/>
</dbReference>
<proteinExistence type="evidence at transcript level"/>
<protein>
    <submittedName>
        <fullName evidence="1">Uncharacterized protein</fullName>
    </submittedName>
</protein>
<organism evidence="1">
    <name type="scientific">Ixodes ricinus</name>
    <name type="common">Common tick</name>
    <name type="synonym">Acarus ricinus</name>
    <dbReference type="NCBI Taxonomy" id="34613"/>
    <lineage>
        <taxon>Eukaryota</taxon>
        <taxon>Metazoa</taxon>
        <taxon>Ecdysozoa</taxon>
        <taxon>Arthropoda</taxon>
        <taxon>Chelicerata</taxon>
        <taxon>Arachnida</taxon>
        <taxon>Acari</taxon>
        <taxon>Parasitiformes</taxon>
        <taxon>Ixodida</taxon>
        <taxon>Ixodoidea</taxon>
        <taxon>Ixodidae</taxon>
        <taxon>Ixodinae</taxon>
        <taxon>Ixodes</taxon>
    </lineage>
</organism>
<accession>A0A0K8R3C2</accession>
<sequence>MAKIEKDIVEGSTSLHSDIQIVLRKMEESVNYIKVHPKESLSNLFLRLFLTEGTPIEFKQLFQDIYKCLEITDFYCHNYWNQDYDYFFLFEVLLNTVFSTNNVAIRNQPSPNNIIFASSILFPDTKQFKEIRKELEKGNVLTYVNVLCDKLNKDVPFRKHSGPLGRLMNMTKMERYAYEDCEYSWLREPYVSNVEDAEHYVSKLQKLVESDVLNTEFVIEANDSLKGFLSQIQISIMTEYENDLIDELCSEAVTAWFIALHFTE</sequence>
<reference evidence="1" key="1">
    <citation type="submission" date="2012-12" db="EMBL/GenBank/DDBJ databases">
        <title>Identification and characterization of a phenylalanine ammonia-lyase gene family in Isatis indigotica Fort.</title>
        <authorList>
            <person name="Liu Q."/>
            <person name="Chen J."/>
            <person name="Zhou X."/>
            <person name="Di P."/>
            <person name="Xiao Y."/>
            <person name="Xuan H."/>
            <person name="Zhang L."/>
            <person name="Chen W."/>
        </authorList>
    </citation>
    <scope>NUCLEOTIDE SEQUENCE</scope>
    <source>
        <tissue evidence="1">Salivary gland</tissue>
    </source>
</reference>